<sequence>TRAAEMTKLLENIHRAVNIGLVNEMKIVADKMGIDIHEVIRAAATKPFGFVPYYPGPGLGGHCIPIDPFYLTWKAREYGVNTRFIELAGEVNSNMPDWVVSKVAAALNTRKKAINGSKVLVLGIAYKKNVDDMRESPSVFLMEKLRDLG</sequence>
<dbReference type="PIRSF" id="PIRSF000124">
    <property type="entry name" value="UDPglc_GDPman_dh"/>
    <property type="match status" value="1"/>
</dbReference>
<dbReference type="SUPFAM" id="SSF48179">
    <property type="entry name" value="6-phosphogluconate dehydrogenase C-terminal domain-like"/>
    <property type="match status" value="1"/>
</dbReference>
<feature type="domain" description="UDP-glucose/GDP-mannose dehydrogenase dimerisation" evidence="1">
    <location>
        <begin position="2"/>
        <end position="93"/>
    </location>
</feature>
<dbReference type="AlphaFoldDB" id="A0A2S9WYW6"/>
<feature type="domain" description="UDP-glucose/GDP-mannose dehydrogenase C-terminal" evidence="2">
    <location>
        <begin position="120"/>
        <end position="148"/>
    </location>
</feature>
<dbReference type="InterPro" id="IPR008927">
    <property type="entry name" value="6-PGluconate_DH-like_C_sf"/>
</dbReference>
<dbReference type="InterPro" id="IPR036220">
    <property type="entry name" value="UDP-Glc/GDP-Man_DH_C_sf"/>
</dbReference>
<dbReference type="InterPro" id="IPR028359">
    <property type="entry name" value="UDP_ManNAc/GlcNAc_DH"/>
</dbReference>
<reference evidence="3 4" key="1">
    <citation type="submission" date="2017-01" db="EMBL/GenBank/DDBJ databases">
        <title>New insights into the genetic diversity of Chromobacterium isolated from tropical freshwater lake.</title>
        <authorList>
            <person name="Santos A.B."/>
            <person name="Nascimento A.M."/>
            <person name="Da Silva P.C."/>
        </authorList>
    </citation>
    <scope>NUCLEOTIDE SEQUENCE [LARGE SCALE GENOMIC DNA]</scope>
    <source>
        <strain evidence="3 4">56AF</strain>
    </source>
</reference>
<comment type="caution">
    <text evidence="3">The sequence shown here is derived from an EMBL/GenBank/DDBJ whole genome shotgun (WGS) entry which is preliminary data.</text>
</comment>
<dbReference type="RefSeq" id="WP_317615500.1">
    <property type="nucleotide sequence ID" value="NZ_MTBD01000082.1"/>
</dbReference>
<feature type="non-terminal residue" evidence="3">
    <location>
        <position position="1"/>
    </location>
</feature>
<dbReference type="Pfam" id="PF00984">
    <property type="entry name" value="UDPG_MGDP_dh"/>
    <property type="match status" value="1"/>
</dbReference>
<organism evidence="3 4">
    <name type="scientific">Chromobacterium amazonense</name>
    <dbReference type="NCBI Taxonomy" id="1382803"/>
    <lineage>
        <taxon>Bacteria</taxon>
        <taxon>Pseudomonadati</taxon>
        <taxon>Pseudomonadota</taxon>
        <taxon>Betaproteobacteria</taxon>
        <taxon>Neisseriales</taxon>
        <taxon>Chromobacteriaceae</taxon>
        <taxon>Chromobacterium</taxon>
    </lineage>
</organism>
<accession>A0A2S9WYW6</accession>
<protein>
    <submittedName>
        <fullName evidence="3">UDP-N-acetyl-D-glucosamine dehydrogenase</fullName>
    </submittedName>
</protein>
<dbReference type="Gene3D" id="3.40.50.720">
    <property type="entry name" value="NAD(P)-binding Rossmann-like Domain"/>
    <property type="match status" value="1"/>
</dbReference>
<dbReference type="GO" id="GO:0051287">
    <property type="term" value="F:NAD binding"/>
    <property type="evidence" value="ECO:0007669"/>
    <property type="project" value="InterPro"/>
</dbReference>
<dbReference type="InterPro" id="IPR017476">
    <property type="entry name" value="UDP-Glc/GDP-Man"/>
</dbReference>
<gene>
    <name evidence="3" type="ORF">BUE93_21145</name>
</gene>
<evidence type="ECO:0000259" key="1">
    <source>
        <dbReference type="Pfam" id="PF00984"/>
    </source>
</evidence>
<name>A0A2S9WYW6_9NEIS</name>
<dbReference type="Pfam" id="PF03720">
    <property type="entry name" value="UDPG_MGDP_dh_C"/>
    <property type="match status" value="1"/>
</dbReference>
<dbReference type="InterPro" id="IPR014027">
    <property type="entry name" value="UDP-Glc/GDP-Man_DH_C"/>
</dbReference>
<evidence type="ECO:0000313" key="4">
    <source>
        <dbReference type="Proteomes" id="UP000239469"/>
    </source>
</evidence>
<dbReference type="PANTHER" id="PTHR43491:SF1">
    <property type="entry name" value="UDP-N-ACETYL-D-MANNOSAMINE DEHYDROGENASE"/>
    <property type="match status" value="1"/>
</dbReference>
<evidence type="ECO:0000313" key="3">
    <source>
        <dbReference type="EMBL" id="PRP68659.1"/>
    </source>
</evidence>
<dbReference type="EMBL" id="MTBD01000082">
    <property type="protein sequence ID" value="PRP68659.1"/>
    <property type="molecule type" value="Genomic_DNA"/>
</dbReference>
<evidence type="ECO:0000259" key="2">
    <source>
        <dbReference type="Pfam" id="PF03720"/>
    </source>
</evidence>
<dbReference type="SUPFAM" id="SSF52413">
    <property type="entry name" value="UDP-glucose/GDP-mannose dehydrogenase C-terminal domain"/>
    <property type="match status" value="1"/>
</dbReference>
<dbReference type="GO" id="GO:0016616">
    <property type="term" value="F:oxidoreductase activity, acting on the CH-OH group of donors, NAD or NADP as acceptor"/>
    <property type="evidence" value="ECO:0007669"/>
    <property type="project" value="InterPro"/>
</dbReference>
<dbReference type="GO" id="GO:0016628">
    <property type="term" value="F:oxidoreductase activity, acting on the CH-CH group of donors, NAD or NADP as acceptor"/>
    <property type="evidence" value="ECO:0007669"/>
    <property type="project" value="InterPro"/>
</dbReference>
<proteinExistence type="predicted"/>
<dbReference type="PANTHER" id="PTHR43491">
    <property type="entry name" value="UDP-N-ACETYL-D-MANNOSAMINE DEHYDROGENASE"/>
    <property type="match status" value="1"/>
</dbReference>
<dbReference type="PIRSF" id="PIRSF500136">
    <property type="entry name" value="UDP_ManNAc_DH"/>
    <property type="match status" value="1"/>
</dbReference>
<dbReference type="InterPro" id="IPR014026">
    <property type="entry name" value="UDP-Glc/GDP-Man_DH_dimer"/>
</dbReference>
<feature type="non-terminal residue" evidence="3">
    <location>
        <position position="149"/>
    </location>
</feature>
<dbReference type="GO" id="GO:0000271">
    <property type="term" value="P:polysaccharide biosynthetic process"/>
    <property type="evidence" value="ECO:0007669"/>
    <property type="project" value="InterPro"/>
</dbReference>
<dbReference type="Proteomes" id="UP000239469">
    <property type="component" value="Unassembled WGS sequence"/>
</dbReference>